<sequence length="180" mass="19238">MISEQREMKSVLSVKMLAVLPLVLLVSSVTEGRIMSKCELKAKLEAARFQDFKVMGEKLSTKDLVARLVCKAKASGFNTNFMKTISNYYEENNPDDAPPQSSTSTLRPTSIFTSRATSSTSSTTSMSTSSPTIRPTTFSTSKPTIGSTTGSTTRPTTGSTTRPTTGSTTSPTTGSTTRPP</sequence>
<dbReference type="GeneID" id="122146167"/>
<dbReference type="Proteomes" id="UP001155660">
    <property type="component" value="Chromosome A1"/>
</dbReference>
<evidence type="ECO:0000256" key="2">
    <source>
        <dbReference type="SAM" id="SignalP"/>
    </source>
</evidence>
<proteinExistence type="predicted"/>
<protein>
    <submittedName>
        <fullName evidence="3">Integumentary mucin C.1-like</fullName>
    </submittedName>
</protein>
<dbReference type="KEGG" id="ccar:122146167"/>
<name>A0A9Q9YHE0_CYPCA</name>
<feature type="chain" id="PRO_5040218562" evidence="2">
    <location>
        <begin position="33"/>
        <end position="180"/>
    </location>
</feature>
<evidence type="ECO:0000256" key="1">
    <source>
        <dbReference type="SAM" id="MobiDB-lite"/>
    </source>
</evidence>
<dbReference type="RefSeq" id="XP_042620267.1">
    <property type="nucleotide sequence ID" value="XM_042764333.1"/>
</dbReference>
<dbReference type="AlphaFoldDB" id="A0A9Q9YHE0"/>
<feature type="signal peptide" evidence="2">
    <location>
        <begin position="1"/>
        <end position="32"/>
    </location>
</feature>
<feature type="compositionally biased region" description="Polar residues" evidence="1">
    <location>
        <begin position="99"/>
        <end position="108"/>
    </location>
</feature>
<gene>
    <name evidence="3" type="primary">LOC122146167</name>
</gene>
<feature type="compositionally biased region" description="Low complexity" evidence="1">
    <location>
        <begin position="109"/>
        <end position="180"/>
    </location>
</feature>
<evidence type="ECO:0000313" key="3">
    <source>
        <dbReference type="RefSeq" id="XP_042620267.1"/>
    </source>
</evidence>
<dbReference type="OrthoDB" id="17373at2759"/>
<organism evidence="3">
    <name type="scientific">Cyprinus carpio</name>
    <name type="common">Common carp</name>
    <dbReference type="NCBI Taxonomy" id="7962"/>
    <lineage>
        <taxon>Eukaryota</taxon>
        <taxon>Metazoa</taxon>
        <taxon>Chordata</taxon>
        <taxon>Craniata</taxon>
        <taxon>Vertebrata</taxon>
        <taxon>Euteleostomi</taxon>
        <taxon>Actinopterygii</taxon>
        <taxon>Neopterygii</taxon>
        <taxon>Teleostei</taxon>
        <taxon>Ostariophysi</taxon>
        <taxon>Cypriniformes</taxon>
        <taxon>Cyprinidae</taxon>
        <taxon>Cyprininae</taxon>
        <taxon>Cyprinus</taxon>
    </lineage>
</organism>
<feature type="region of interest" description="Disordered" evidence="1">
    <location>
        <begin position="91"/>
        <end position="180"/>
    </location>
</feature>
<keyword evidence="2" id="KW-0732">Signal</keyword>
<reference evidence="3" key="1">
    <citation type="submission" date="2025-08" db="UniProtKB">
        <authorList>
            <consortium name="RefSeq"/>
        </authorList>
    </citation>
    <scope>IDENTIFICATION</scope>
    <source>
        <tissue evidence="3">Muscle</tissue>
    </source>
</reference>
<accession>A0A9Q9YHE0</accession>